<evidence type="ECO:0000313" key="1">
    <source>
        <dbReference type="EMBL" id="KAK5844678.1"/>
    </source>
</evidence>
<reference evidence="1 2" key="1">
    <citation type="submission" date="2023-03" db="EMBL/GenBank/DDBJ databases">
        <title>WGS of Gossypium arboreum.</title>
        <authorList>
            <person name="Yu D."/>
        </authorList>
    </citation>
    <scope>NUCLEOTIDE SEQUENCE [LARGE SCALE GENOMIC DNA]</scope>
    <source>
        <tissue evidence="1">Leaf</tissue>
    </source>
</reference>
<organism evidence="1 2">
    <name type="scientific">Gossypium arboreum</name>
    <name type="common">Tree cotton</name>
    <name type="synonym">Gossypium nanking</name>
    <dbReference type="NCBI Taxonomy" id="29729"/>
    <lineage>
        <taxon>Eukaryota</taxon>
        <taxon>Viridiplantae</taxon>
        <taxon>Streptophyta</taxon>
        <taxon>Embryophyta</taxon>
        <taxon>Tracheophyta</taxon>
        <taxon>Spermatophyta</taxon>
        <taxon>Magnoliopsida</taxon>
        <taxon>eudicotyledons</taxon>
        <taxon>Gunneridae</taxon>
        <taxon>Pentapetalae</taxon>
        <taxon>rosids</taxon>
        <taxon>malvids</taxon>
        <taxon>Malvales</taxon>
        <taxon>Malvaceae</taxon>
        <taxon>Malvoideae</taxon>
        <taxon>Gossypium</taxon>
    </lineage>
</organism>
<protein>
    <submittedName>
        <fullName evidence="1">Uncharacterized protein</fullName>
    </submittedName>
</protein>
<dbReference type="Proteomes" id="UP001358586">
    <property type="component" value="Chromosome 1"/>
</dbReference>
<gene>
    <name evidence="1" type="ORF">PVK06_000819</name>
</gene>
<proteinExistence type="predicted"/>
<keyword evidence="2" id="KW-1185">Reference proteome</keyword>
<comment type="caution">
    <text evidence="1">The sequence shown here is derived from an EMBL/GenBank/DDBJ whole genome shotgun (WGS) entry which is preliminary data.</text>
</comment>
<dbReference type="EMBL" id="JARKNE010000001">
    <property type="protein sequence ID" value="KAK5844678.1"/>
    <property type="molecule type" value="Genomic_DNA"/>
</dbReference>
<evidence type="ECO:0000313" key="2">
    <source>
        <dbReference type="Proteomes" id="UP001358586"/>
    </source>
</evidence>
<sequence length="102" mass="11621">MRFWKLEKLQLENLPTLTTFNPVDYSRGFLLLTSLKMTACKSLATKSKKPVSASLNTAYAETDGALLPEPKKSEVKFRRSVEIVEIPSRNRDITWSAEMKIN</sequence>
<name>A0ABR0QZD9_GOSAR</name>
<accession>A0ABR0QZD9</accession>